<accession>A0A372LHE4</accession>
<proteinExistence type="predicted"/>
<comment type="caution">
    <text evidence="2">The sequence shown here is derived from an EMBL/GenBank/DDBJ whole genome shotgun (WGS) entry which is preliminary data.</text>
</comment>
<evidence type="ECO:0008006" key="4">
    <source>
        <dbReference type="Google" id="ProtNLM"/>
    </source>
</evidence>
<evidence type="ECO:0000313" key="2">
    <source>
        <dbReference type="EMBL" id="RFU65711.1"/>
    </source>
</evidence>
<feature type="compositionally biased region" description="Basic and acidic residues" evidence="1">
    <location>
        <begin position="88"/>
        <end position="105"/>
    </location>
</feature>
<organism evidence="2 3">
    <name type="scientific">Peribacillus glennii</name>
    <dbReference type="NCBI Taxonomy" id="2303991"/>
    <lineage>
        <taxon>Bacteria</taxon>
        <taxon>Bacillati</taxon>
        <taxon>Bacillota</taxon>
        <taxon>Bacilli</taxon>
        <taxon>Bacillales</taxon>
        <taxon>Bacillaceae</taxon>
        <taxon>Peribacillus</taxon>
    </lineage>
</organism>
<dbReference type="EMBL" id="QVTD01000003">
    <property type="protein sequence ID" value="RFU65711.1"/>
    <property type="molecule type" value="Genomic_DNA"/>
</dbReference>
<dbReference type="RefSeq" id="WP_117321883.1">
    <property type="nucleotide sequence ID" value="NZ_QVTD01000003.1"/>
</dbReference>
<gene>
    <name evidence="2" type="ORF">D0466_07515</name>
</gene>
<feature type="compositionally biased region" description="Basic and acidic residues" evidence="1">
    <location>
        <begin position="54"/>
        <end position="63"/>
    </location>
</feature>
<feature type="region of interest" description="Disordered" evidence="1">
    <location>
        <begin position="46"/>
        <end position="106"/>
    </location>
</feature>
<sequence>MMNKGSIRAFAAGIILSTAVIAGYQYWFEPKDKAGMDLHHAKNTLEQEGFQVTKETEQEKPPETDNGQNTKSAKKQQDNKDVPATTEKNAKKNEGTQASAEKDKGPAATYTLTIQSGMTSGEIAQLLVKENILKDASLFEEYMNKNDLSKQIQIGEYVVTNNMTVQQVAKTITK</sequence>
<dbReference type="AlphaFoldDB" id="A0A372LHE4"/>
<dbReference type="Gene3D" id="3.30.1490.480">
    <property type="entry name" value="Endolytic murein transglycosylase"/>
    <property type="match status" value="1"/>
</dbReference>
<protein>
    <recommendedName>
        <fullName evidence="4">Aminodeoxychorismate lyase</fullName>
    </recommendedName>
</protein>
<keyword evidence="3" id="KW-1185">Reference proteome</keyword>
<evidence type="ECO:0000256" key="1">
    <source>
        <dbReference type="SAM" id="MobiDB-lite"/>
    </source>
</evidence>
<evidence type="ECO:0000313" key="3">
    <source>
        <dbReference type="Proteomes" id="UP000262939"/>
    </source>
</evidence>
<dbReference type="Proteomes" id="UP000262939">
    <property type="component" value="Unassembled WGS sequence"/>
</dbReference>
<reference evidence="2 3" key="1">
    <citation type="submission" date="2018-08" db="EMBL/GenBank/DDBJ databases">
        <title>Bacillus chawlae sp. nov., Bacillus glennii sp. nov., and Bacillus saganii sp. nov. Isolated from the Vehicle Assembly Building at Kennedy Space Center where the Viking Spacecraft were Assembled.</title>
        <authorList>
            <person name="Seuylemezian A."/>
            <person name="Vaishampayan P."/>
        </authorList>
    </citation>
    <scope>NUCLEOTIDE SEQUENCE [LARGE SCALE GENOMIC DNA]</scope>
    <source>
        <strain evidence="2 3">V44-8</strain>
    </source>
</reference>
<name>A0A372LHE4_9BACI</name>
<dbReference type="OrthoDB" id="2138957at2"/>